<protein>
    <submittedName>
        <fullName evidence="2">Hint domain-containing protein</fullName>
    </submittedName>
</protein>
<dbReference type="CDD" id="cd00081">
    <property type="entry name" value="Hint"/>
    <property type="match status" value="1"/>
</dbReference>
<evidence type="ECO:0000313" key="2">
    <source>
        <dbReference type="EMBL" id="MBW4709709.1"/>
    </source>
</evidence>
<dbReference type="Proteomes" id="UP001138661">
    <property type="component" value="Unassembled WGS sequence"/>
</dbReference>
<dbReference type="InterPro" id="IPR006141">
    <property type="entry name" value="Intein_N"/>
</dbReference>
<dbReference type="AlphaFoldDB" id="A0A9X1K1Y9"/>
<dbReference type="Pfam" id="PF13403">
    <property type="entry name" value="Hint_2"/>
    <property type="match status" value="1"/>
</dbReference>
<feature type="domain" description="Hedgehog/Intein (Hint)" evidence="1">
    <location>
        <begin position="160"/>
        <end position="306"/>
    </location>
</feature>
<dbReference type="InterPro" id="IPR028992">
    <property type="entry name" value="Hedgehog/Intein_dom"/>
</dbReference>
<dbReference type="EMBL" id="JAHXDN010000005">
    <property type="protein sequence ID" value="MBW4709709.1"/>
    <property type="molecule type" value="Genomic_DNA"/>
</dbReference>
<dbReference type="GO" id="GO:0016539">
    <property type="term" value="P:intein-mediated protein splicing"/>
    <property type="evidence" value="ECO:0007669"/>
    <property type="project" value="InterPro"/>
</dbReference>
<dbReference type="RefSeq" id="WP_219505527.1">
    <property type="nucleotide sequence ID" value="NZ_JAHXDN010000005.1"/>
</dbReference>
<name>A0A9X1K1Y9_9RHOB</name>
<sequence>MKTGFRGTFVISWSQTEVDGLEAAPVQSLTVGAAWSWRGDAVQVDGPSGVLRLDRADGSDTLRKRAAKMVHRLVGAALDINTMALPDGDTVQSRLADSSFVVTDGAQSYTVTLINVGGGAQPLLMFLDELPPRGSDLWIVHHTLGAKPSLSNQPDSGGVICFTPDTRIATPDGIRLVQDLAVGDLVQTKDNGAQPIEWIGSRRMTGARLFALPHLRPVRIRAGALNAGRPDQELLVSPAHRILVSGPVADDLFNTPEVLVAAKDLIDAQHIAVDVHVREVTYIHLLLPGHNILWANGVATESFHPASTALATLESTDRARLLRQYPDLAYDPHTYGGYARRNLSASEAAILMHAA</sequence>
<organism evidence="2 3">
    <name type="scientific">Roseobacter insulae</name>
    <dbReference type="NCBI Taxonomy" id="2859783"/>
    <lineage>
        <taxon>Bacteria</taxon>
        <taxon>Pseudomonadati</taxon>
        <taxon>Pseudomonadota</taxon>
        <taxon>Alphaproteobacteria</taxon>
        <taxon>Rhodobacterales</taxon>
        <taxon>Roseobacteraceae</taxon>
        <taxon>Roseobacter</taxon>
    </lineage>
</organism>
<evidence type="ECO:0000313" key="3">
    <source>
        <dbReference type="Proteomes" id="UP001138661"/>
    </source>
</evidence>
<proteinExistence type="predicted"/>
<comment type="caution">
    <text evidence="2">The sequence shown here is derived from an EMBL/GenBank/DDBJ whole genome shotgun (WGS) entry which is preliminary data.</text>
</comment>
<accession>A0A9X1K1Y9</accession>
<keyword evidence="3" id="KW-1185">Reference proteome</keyword>
<gene>
    <name evidence="2" type="ORF">KX928_18125</name>
</gene>
<reference evidence="2" key="1">
    <citation type="submission" date="2021-07" db="EMBL/GenBank/DDBJ databases">
        <title>Roseobacter insulae sp. nov., isolated from a tidal flat.</title>
        <authorList>
            <person name="Park S."/>
            <person name="Yoon J.-H."/>
        </authorList>
    </citation>
    <scope>NUCLEOTIDE SEQUENCE</scope>
    <source>
        <strain evidence="2">YSTF-M11</strain>
    </source>
</reference>
<dbReference type="PROSITE" id="PS50817">
    <property type="entry name" value="INTEIN_N_TER"/>
    <property type="match status" value="1"/>
</dbReference>
<evidence type="ECO:0000259" key="1">
    <source>
        <dbReference type="Pfam" id="PF13403"/>
    </source>
</evidence>